<dbReference type="PIRSF" id="PIRSF037016">
    <property type="entry name" value="Pseudouridin_synth_euk_prd"/>
    <property type="match status" value="1"/>
</dbReference>
<dbReference type="GO" id="GO:0003723">
    <property type="term" value="F:RNA binding"/>
    <property type="evidence" value="ECO:0007669"/>
    <property type="project" value="InterPro"/>
</dbReference>
<comment type="function">
    <text evidence="4">Responsible for synthesis of pseudouridine from uracil-13 in transfer RNAs.</text>
</comment>
<dbReference type="EMBL" id="CP036425">
    <property type="protein sequence ID" value="QDU34967.1"/>
    <property type="molecule type" value="Genomic_DNA"/>
</dbReference>
<dbReference type="GO" id="GO:0160150">
    <property type="term" value="F:tRNA pseudouridine(13) synthase activity"/>
    <property type="evidence" value="ECO:0007669"/>
    <property type="project" value="UniProtKB-EC"/>
</dbReference>
<dbReference type="PANTHER" id="PTHR47811">
    <property type="entry name" value="TRNA PSEUDOURIDINE SYNTHASE D"/>
    <property type="match status" value="1"/>
</dbReference>
<dbReference type="Gene3D" id="1.10.1510.30">
    <property type="match status" value="1"/>
</dbReference>
<dbReference type="HAMAP" id="MF_01082">
    <property type="entry name" value="TruD"/>
    <property type="match status" value="1"/>
</dbReference>
<evidence type="ECO:0000256" key="1">
    <source>
        <dbReference type="ARBA" id="ARBA00007953"/>
    </source>
</evidence>
<dbReference type="InterPro" id="IPR050170">
    <property type="entry name" value="TruD_pseudoU_synthase"/>
</dbReference>
<name>A0A517YXN7_9BACT</name>
<feature type="active site" description="Nucleophile" evidence="4">
    <location>
        <position position="87"/>
    </location>
</feature>
<dbReference type="InterPro" id="IPR020103">
    <property type="entry name" value="PsdUridine_synth_cat_dom_sf"/>
</dbReference>
<keyword evidence="2 4" id="KW-0819">tRNA processing</keyword>
<dbReference type="SUPFAM" id="SSF55120">
    <property type="entry name" value="Pseudouridine synthase"/>
    <property type="match status" value="1"/>
</dbReference>
<dbReference type="PANTHER" id="PTHR47811:SF1">
    <property type="entry name" value="TRNA PSEUDOURIDINE SYNTHASE D"/>
    <property type="match status" value="1"/>
</dbReference>
<dbReference type="OrthoDB" id="1550679at2"/>
<comment type="similarity">
    <text evidence="1 4">Belongs to the pseudouridine synthase TruD family.</text>
</comment>
<keyword evidence="3 4" id="KW-0413">Isomerase</keyword>
<dbReference type="NCBIfam" id="TIGR00094">
    <property type="entry name" value="tRNA_TruD_broad"/>
    <property type="match status" value="1"/>
</dbReference>
<evidence type="ECO:0000256" key="4">
    <source>
        <dbReference type="HAMAP-Rule" id="MF_01082"/>
    </source>
</evidence>
<dbReference type="RefSeq" id="WP_145079576.1">
    <property type="nucleotide sequence ID" value="NZ_CP036425.1"/>
</dbReference>
<protein>
    <recommendedName>
        <fullName evidence="4">tRNA pseudouridine synthase D</fullName>
        <ecNumber evidence="4">5.4.99.27</ecNumber>
    </recommendedName>
    <alternativeName>
        <fullName evidence="4">tRNA pseudouridine(13) synthase</fullName>
    </alternativeName>
    <alternativeName>
        <fullName evidence="4">tRNA pseudouridylate synthase D</fullName>
    </alternativeName>
    <alternativeName>
        <fullName evidence="4">tRNA-uridine isomerase D</fullName>
    </alternativeName>
</protein>
<dbReference type="InterPro" id="IPR011760">
    <property type="entry name" value="PsdUridine_synth_TruD_insert"/>
</dbReference>
<dbReference type="PROSITE" id="PS01268">
    <property type="entry name" value="UPF0024"/>
    <property type="match status" value="1"/>
</dbReference>
<dbReference type="Proteomes" id="UP000317369">
    <property type="component" value="Chromosome"/>
</dbReference>
<evidence type="ECO:0000313" key="7">
    <source>
        <dbReference type="Proteomes" id="UP000317369"/>
    </source>
</evidence>
<gene>
    <name evidence="4 6" type="primary">truD</name>
    <name evidence="6" type="ORF">KS4_30440</name>
</gene>
<evidence type="ECO:0000313" key="6">
    <source>
        <dbReference type="EMBL" id="QDU34967.1"/>
    </source>
</evidence>
<sequence length="424" mass="47770">MNESYKKSPLPEPCYLTADIEGTGGVIKQRPEDFLVEELPLYEAGGEGEHVYLFIEKREMTTLDVARRIARAFHVRKSDVGYAGLKDKYAITRQHFSVYLPKTGTEDEGLQNLLLHKNMTLLWHDRHLNKLRRGHHGGNRFVVRIRDIEISAIMRAKKALDVLLKQGVPNRFGMQRFGYRNNSHTLGYLLLTKQYEAFMDEMLGYGTELDTEQLRVARGHYRDGDLDAAIEAWPKALRFDRQLVDNLRQGKSAERAVLAVDSTQLNLLISAVQSAAFNDVVERRVGDGTFNRLMAGDLAFIHGNRAVFAVDEATAALENGEGGRISSFEISPSGPMWGANMTQAEGVVGELELEALNRQQLTPEQMVAHDRKISIDGARRPLRIEMKNLDMDGGCDEHGNYIRLAFDLPRGAFATNILDEIMKI</sequence>
<feature type="domain" description="TRUD" evidence="5">
    <location>
        <begin position="167"/>
        <end position="385"/>
    </location>
</feature>
<dbReference type="InterPro" id="IPR042214">
    <property type="entry name" value="TruD_catalytic"/>
</dbReference>
<accession>A0A517YXN7</accession>
<dbReference type="KEGG" id="pcor:KS4_30440"/>
<evidence type="ECO:0000259" key="5">
    <source>
        <dbReference type="PROSITE" id="PS50984"/>
    </source>
</evidence>
<organism evidence="6 7">
    <name type="scientific">Poriferisphaera corsica</name>
    <dbReference type="NCBI Taxonomy" id="2528020"/>
    <lineage>
        <taxon>Bacteria</taxon>
        <taxon>Pseudomonadati</taxon>
        <taxon>Planctomycetota</taxon>
        <taxon>Phycisphaerae</taxon>
        <taxon>Phycisphaerales</taxon>
        <taxon>Phycisphaeraceae</taxon>
        <taxon>Poriferisphaera</taxon>
    </lineage>
</organism>
<dbReference type="Gene3D" id="3.30.2350.20">
    <property type="entry name" value="TruD, catalytic domain"/>
    <property type="match status" value="1"/>
</dbReference>
<dbReference type="Pfam" id="PF01142">
    <property type="entry name" value="TruD"/>
    <property type="match status" value="1"/>
</dbReference>
<keyword evidence="7" id="KW-1185">Reference proteome</keyword>
<dbReference type="InterPro" id="IPR001656">
    <property type="entry name" value="PsdUridine_synth_TruD"/>
</dbReference>
<comment type="catalytic activity">
    <reaction evidence="4">
        <text>uridine(13) in tRNA = pseudouridine(13) in tRNA</text>
        <dbReference type="Rhea" id="RHEA:42540"/>
        <dbReference type="Rhea" id="RHEA-COMP:10105"/>
        <dbReference type="Rhea" id="RHEA-COMP:10106"/>
        <dbReference type="ChEBI" id="CHEBI:65314"/>
        <dbReference type="ChEBI" id="CHEBI:65315"/>
        <dbReference type="EC" id="5.4.99.27"/>
    </reaction>
</comment>
<dbReference type="GO" id="GO:0005829">
    <property type="term" value="C:cytosol"/>
    <property type="evidence" value="ECO:0007669"/>
    <property type="project" value="TreeGrafter"/>
</dbReference>
<dbReference type="AlphaFoldDB" id="A0A517YXN7"/>
<dbReference type="EC" id="5.4.99.27" evidence="4"/>
<evidence type="ECO:0000256" key="2">
    <source>
        <dbReference type="ARBA" id="ARBA00022694"/>
    </source>
</evidence>
<evidence type="ECO:0000256" key="3">
    <source>
        <dbReference type="ARBA" id="ARBA00023235"/>
    </source>
</evidence>
<dbReference type="GO" id="GO:0031119">
    <property type="term" value="P:tRNA pseudouridine synthesis"/>
    <property type="evidence" value="ECO:0007669"/>
    <property type="project" value="UniProtKB-UniRule"/>
</dbReference>
<dbReference type="Gene3D" id="3.30.70.3160">
    <property type="match status" value="1"/>
</dbReference>
<dbReference type="CDD" id="cd01291">
    <property type="entry name" value="PseudoU_synth"/>
    <property type="match status" value="1"/>
</dbReference>
<dbReference type="InterPro" id="IPR020119">
    <property type="entry name" value="PsdUridine_synth_TruD_CS"/>
</dbReference>
<dbReference type="PROSITE" id="PS50984">
    <property type="entry name" value="TRUD"/>
    <property type="match status" value="1"/>
</dbReference>
<proteinExistence type="inferred from homology"/>
<reference evidence="6 7" key="1">
    <citation type="submission" date="2019-02" db="EMBL/GenBank/DDBJ databases">
        <title>Deep-cultivation of Planctomycetes and their phenomic and genomic characterization uncovers novel biology.</title>
        <authorList>
            <person name="Wiegand S."/>
            <person name="Jogler M."/>
            <person name="Boedeker C."/>
            <person name="Pinto D."/>
            <person name="Vollmers J."/>
            <person name="Rivas-Marin E."/>
            <person name="Kohn T."/>
            <person name="Peeters S.H."/>
            <person name="Heuer A."/>
            <person name="Rast P."/>
            <person name="Oberbeckmann S."/>
            <person name="Bunk B."/>
            <person name="Jeske O."/>
            <person name="Meyerdierks A."/>
            <person name="Storesund J.E."/>
            <person name="Kallscheuer N."/>
            <person name="Luecker S."/>
            <person name="Lage O.M."/>
            <person name="Pohl T."/>
            <person name="Merkel B.J."/>
            <person name="Hornburger P."/>
            <person name="Mueller R.-W."/>
            <person name="Bruemmer F."/>
            <person name="Labrenz M."/>
            <person name="Spormann A.M."/>
            <person name="Op den Camp H."/>
            <person name="Overmann J."/>
            <person name="Amann R."/>
            <person name="Jetten M.S.M."/>
            <person name="Mascher T."/>
            <person name="Medema M.H."/>
            <person name="Devos D.P."/>
            <person name="Kaster A.-K."/>
            <person name="Ovreas L."/>
            <person name="Rohde M."/>
            <person name="Galperin M.Y."/>
            <person name="Jogler C."/>
        </authorList>
    </citation>
    <scope>NUCLEOTIDE SEQUENCE [LARGE SCALE GENOMIC DNA]</scope>
    <source>
        <strain evidence="6 7">KS4</strain>
    </source>
</reference>